<dbReference type="EMBL" id="GG692406">
    <property type="protein sequence ID" value="EER30153.1"/>
    <property type="molecule type" value="Genomic_DNA"/>
</dbReference>
<gene>
    <name evidence="1" type="ORF">CTRG_06193</name>
</gene>
<dbReference type="STRING" id="294747.C5MJF0"/>
<dbReference type="eggNOG" id="ENOG502S6DV">
    <property type="taxonomic scope" value="Eukaryota"/>
</dbReference>
<evidence type="ECO:0000313" key="2">
    <source>
        <dbReference type="Proteomes" id="UP000002037"/>
    </source>
</evidence>
<dbReference type="VEuPathDB" id="FungiDB:CTRG_06193"/>
<accession>C5MJF0</accession>
<evidence type="ECO:0000313" key="1">
    <source>
        <dbReference type="EMBL" id="EER30153.1"/>
    </source>
</evidence>
<proteinExistence type="predicted"/>
<dbReference type="AlphaFoldDB" id="C5MJF0"/>
<dbReference type="GeneID" id="8300054"/>
<sequence>METRINTANDKKLPIIRELIDIIINSTRLFKIIQIIPSSGNNQIVIFDDEPNNTLDIGITKQAYLSMFKQCHDYWYSYIDDEASSLAELNVAQLEELYLATLGYLVTANDHHSIMNLHEDIVRYLCNYETDIEIISCFLTSHLKRINKSSLLWNWMKKLTVQQIYKPLFDEASKDLDGNDLYRTMILRTFRSCKNHYMNYYANNFIHWIMAINYHVLGFGDVNVLYKELQNQCHDNLSDSSLWINLRNYICCLKGSIDTEFVVEEFERICSSYEIAVPKKVQPKISTINPDDLIVNEVKWLIKVDCKYKSPFQLLLSTTQETSTLGTLKKLISSREDLKGLIDSET</sequence>
<name>C5MJF0_CANTT</name>
<dbReference type="KEGG" id="ctp:CTRG_06193"/>
<evidence type="ECO:0008006" key="3">
    <source>
        <dbReference type="Google" id="ProtNLM"/>
    </source>
</evidence>
<dbReference type="Proteomes" id="UP000002037">
    <property type="component" value="Unassembled WGS sequence"/>
</dbReference>
<dbReference type="RefSeq" id="XP_002546715.1">
    <property type="nucleotide sequence ID" value="XM_002546669.1"/>
</dbReference>
<protein>
    <recommendedName>
        <fullName evidence="3">Protein ECM9</fullName>
    </recommendedName>
</protein>
<organism evidence="1 2">
    <name type="scientific">Candida tropicalis (strain ATCC MYA-3404 / T1)</name>
    <name type="common">Yeast</name>
    <dbReference type="NCBI Taxonomy" id="294747"/>
    <lineage>
        <taxon>Eukaryota</taxon>
        <taxon>Fungi</taxon>
        <taxon>Dikarya</taxon>
        <taxon>Ascomycota</taxon>
        <taxon>Saccharomycotina</taxon>
        <taxon>Pichiomycetes</taxon>
        <taxon>Debaryomycetaceae</taxon>
        <taxon>Candida/Lodderomyces clade</taxon>
        <taxon>Candida</taxon>
    </lineage>
</organism>
<reference evidence="1 2" key="1">
    <citation type="journal article" date="2009" name="Nature">
        <title>Evolution of pathogenicity and sexual reproduction in eight Candida genomes.</title>
        <authorList>
            <person name="Butler G."/>
            <person name="Rasmussen M.D."/>
            <person name="Lin M.F."/>
            <person name="Santos M.A."/>
            <person name="Sakthikumar S."/>
            <person name="Munro C.A."/>
            <person name="Rheinbay E."/>
            <person name="Grabherr M."/>
            <person name="Forche A."/>
            <person name="Reedy J.L."/>
            <person name="Agrafioti I."/>
            <person name="Arnaud M.B."/>
            <person name="Bates S."/>
            <person name="Brown A.J."/>
            <person name="Brunke S."/>
            <person name="Costanzo M.C."/>
            <person name="Fitzpatrick D.A."/>
            <person name="de Groot P.W."/>
            <person name="Harris D."/>
            <person name="Hoyer L.L."/>
            <person name="Hube B."/>
            <person name="Klis F.M."/>
            <person name="Kodira C."/>
            <person name="Lennard N."/>
            <person name="Logue M.E."/>
            <person name="Martin R."/>
            <person name="Neiman A.M."/>
            <person name="Nikolaou E."/>
            <person name="Quail M.A."/>
            <person name="Quinn J."/>
            <person name="Santos M.C."/>
            <person name="Schmitzberger F.F."/>
            <person name="Sherlock G."/>
            <person name="Shah P."/>
            <person name="Silverstein K.A."/>
            <person name="Skrzypek M.S."/>
            <person name="Soll D."/>
            <person name="Staggs R."/>
            <person name="Stansfield I."/>
            <person name="Stumpf M.P."/>
            <person name="Sudbery P.E."/>
            <person name="Srikantha T."/>
            <person name="Zeng Q."/>
            <person name="Berman J."/>
            <person name="Berriman M."/>
            <person name="Heitman J."/>
            <person name="Gow N.A."/>
            <person name="Lorenz M.C."/>
            <person name="Birren B.W."/>
            <person name="Kellis M."/>
            <person name="Cuomo C.A."/>
        </authorList>
    </citation>
    <scope>NUCLEOTIDE SEQUENCE [LARGE SCALE GENOMIC DNA]</scope>
    <source>
        <strain evidence="2">ATCC MYA-3404 / T1</strain>
    </source>
</reference>
<dbReference type="OrthoDB" id="5358702at2759"/>
<keyword evidence="2" id="KW-1185">Reference proteome</keyword>